<dbReference type="RefSeq" id="WP_282301869.1">
    <property type="nucleotide sequence ID" value="NZ_CP124616.1"/>
</dbReference>
<evidence type="ECO:0000313" key="2">
    <source>
        <dbReference type="Proteomes" id="UP001241605"/>
    </source>
</evidence>
<dbReference type="Proteomes" id="UP001241605">
    <property type="component" value="Chromosome"/>
</dbReference>
<evidence type="ECO:0000313" key="1">
    <source>
        <dbReference type="EMBL" id="WGW05241.1"/>
    </source>
</evidence>
<organism evidence="1 2">
    <name type="scientific">Tropicibacter oceani</name>
    <dbReference type="NCBI Taxonomy" id="3058420"/>
    <lineage>
        <taxon>Bacteria</taxon>
        <taxon>Pseudomonadati</taxon>
        <taxon>Pseudomonadota</taxon>
        <taxon>Alphaproteobacteria</taxon>
        <taxon>Rhodobacterales</taxon>
        <taxon>Roseobacteraceae</taxon>
        <taxon>Tropicibacter</taxon>
    </lineage>
</organism>
<protein>
    <recommendedName>
        <fullName evidence="3">HEPN domain-containing protein</fullName>
    </recommendedName>
</protein>
<proteinExistence type="predicted"/>
<name>A0ABY8QML4_9RHOB</name>
<sequence length="219" mass="24844">MNTEPKTDPLELSVGFFIRAQDFATSARHLNKSELSLRTDAPEYLLLAHALELVLKAHLLALGETVKNTQDFGHDLKALYDAVRQKTPEVIRTAEKGVRRKWIDLLKKKRDLMFGSSKASDVTSVQLKAMGYISNEDIGALAPAPMADLEWLSERHKFEGSIFRYFKPTIDAVRLVTFFDLSVQTPFKSNAWLVEELVASFPYPVFRDGQWHMISLSTN</sequence>
<keyword evidence="2" id="KW-1185">Reference proteome</keyword>
<evidence type="ECO:0008006" key="3">
    <source>
        <dbReference type="Google" id="ProtNLM"/>
    </source>
</evidence>
<reference evidence="1 2" key="1">
    <citation type="submission" date="2023-05" db="EMBL/GenBank/DDBJ databases">
        <title>YMD87, complete Genome.</title>
        <authorList>
            <person name="Zhang J."/>
            <person name="Xu X."/>
        </authorList>
    </citation>
    <scope>NUCLEOTIDE SEQUENCE [LARGE SCALE GENOMIC DNA]</scope>
    <source>
        <strain evidence="1 2">YMD87</strain>
    </source>
</reference>
<dbReference type="EMBL" id="CP124616">
    <property type="protein sequence ID" value="WGW05241.1"/>
    <property type="molecule type" value="Genomic_DNA"/>
</dbReference>
<accession>A0ABY8QML4</accession>
<gene>
    <name evidence="1" type="ORF">QF118_06765</name>
</gene>